<gene>
    <name evidence="9" type="ORF">PSU93_08905</name>
</gene>
<dbReference type="Proteomes" id="UP001160519">
    <property type="component" value="Unassembled WGS sequence"/>
</dbReference>
<dbReference type="GO" id="GO:0030313">
    <property type="term" value="C:cell envelope"/>
    <property type="evidence" value="ECO:0007669"/>
    <property type="project" value="UniProtKB-SubCell"/>
</dbReference>
<dbReference type="GO" id="GO:0020037">
    <property type="term" value="F:heme binding"/>
    <property type="evidence" value="ECO:0007669"/>
    <property type="project" value="InterPro"/>
</dbReference>
<dbReference type="Gene3D" id="1.10.760.10">
    <property type="entry name" value="Cytochrome c-like domain"/>
    <property type="match status" value="2"/>
</dbReference>
<evidence type="ECO:0000256" key="5">
    <source>
        <dbReference type="ARBA" id="ARBA00023004"/>
    </source>
</evidence>
<keyword evidence="10" id="KW-1185">Reference proteome</keyword>
<dbReference type="InterPro" id="IPR036909">
    <property type="entry name" value="Cyt_c-like_dom_sf"/>
</dbReference>
<proteinExistence type="predicted"/>
<dbReference type="PANTHER" id="PTHR30600:SF9">
    <property type="entry name" value="BLR7738 PROTEIN"/>
    <property type="match status" value="1"/>
</dbReference>
<feature type="domain" description="Cytochrome c" evidence="8">
    <location>
        <begin position="288"/>
        <end position="451"/>
    </location>
</feature>
<dbReference type="EMBL" id="JAQSDF010000025">
    <property type="protein sequence ID" value="MDI1231253.1"/>
    <property type="molecule type" value="Genomic_DNA"/>
</dbReference>
<sequence length="474" mass="51611">MHNNLNKEGYMLKKRAFNKRLLTGSIIAASLAVSPAFSAPQKNKWQAPQKNKWQMPDPVTDADYPPRNIAKDELGKLLYYDKILSGNKNNSCASCHHALTDTGDGLSLPVGEGAQGLGITRNTGTGENAVHERVPRNAPHVFNLGSYEFTTMFHDGRLQKSDLHPTGYMTPAGDDFLPGLDTPVAAQAMFPVTSPTEMAGQAGENEVANAAVAGNVREVWRLLTKRVTDIPEYLTLLFNAYPELNSDVNHINFAHIANAIGAYEATAFRADNSPFDNYIRGDWSAMSPKAEQGFTVFNTSGQCVSCHSGKFQTDEQFYALGVPQIGPGKGVGLNGHDDFGRELASGDPADRYRFRTPSLRNVAITGPWGHDGAFNTLEAVVRHHMNAVSSLNNYDDQQAVLPSRSDLDAIDFQVHNDSGSRTALANSIEIDPIQLSDQEFTNLMAFLHALTDPASVDLRATVPSKVPSGLPLWD</sequence>
<dbReference type="GO" id="GO:0004130">
    <property type="term" value="F:cytochrome-c peroxidase activity"/>
    <property type="evidence" value="ECO:0007669"/>
    <property type="project" value="TreeGrafter"/>
</dbReference>
<evidence type="ECO:0000313" key="9">
    <source>
        <dbReference type="EMBL" id="MDI1231253.1"/>
    </source>
</evidence>
<dbReference type="InterPro" id="IPR009056">
    <property type="entry name" value="Cyt_c-like_dom"/>
</dbReference>
<dbReference type="GO" id="GO:0046872">
    <property type="term" value="F:metal ion binding"/>
    <property type="evidence" value="ECO:0007669"/>
    <property type="project" value="UniProtKB-KW"/>
</dbReference>
<organism evidence="9 10">
    <name type="scientific">Candidatus Methylobacter titanis</name>
    <dbReference type="NCBI Taxonomy" id="3053457"/>
    <lineage>
        <taxon>Bacteria</taxon>
        <taxon>Pseudomonadati</taxon>
        <taxon>Pseudomonadota</taxon>
        <taxon>Gammaproteobacteria</taxon>
        <taxon>Methylococcales</taxon>
        <taxon>Methylococcaceae</taxon>
        <taxon>Methylobacter</taxon>
    </lineage>
</organism>
<feature type="region of interest" description="Disordered" evidence="7">
    <location>
        <begin position="40"/>
        <end position="65"/>
    </location>
</feature>
<feature type="compositionally biased region" description="Polar residues" evidence="7">
    <location>
        <begin position="40"/>
        <end position="52"/>
    </location>
</feature>
<evidence type="ECO:0000313" key="10">
    <source>
        <dbReference type="Proteomes" id="UP001160519"/>
    </source>
</evidence>
<keyword evidence="9" id="KW-0575">Peroxidase</keyword>
<dbReference type="AlphaFoldDB" id="A0AA43Q8I4"/>
<keyword evidence="4" id="KW-0560">Oxidoreductase</keyword>
<evidence type="ECO:0000256" key="7">
    <source>
        <dbReference type="SAM" id="MobiDB-lite"/>
    </source>
</evidence>
<keyword evidence="2 6" id="KW-0349">Heme</keyword>
<evidence type="ECO:0000259" key="8">
    <source>
        <dbReference type="PROSITE" id="PS51007"/>
    </source>
</evidence>
<evidence type="ECO:0000256" key="3">
    <source>
        <dbReference type="ARBA" id="ARBA00022723"/>
    </source>
</evidence>
<comment type="caution">
    <text evidence="9">The sequence shown here is derived from an EMBL/GenBank/DDBJ whole genome shotgun (WGS) entry which is preliminary data.</text>
</comment>
<name>A0AA43Q8I4_9GAMM</name>
<evidence type="ECO:0000256" key="4">
    <source>
        <dbReference type="ARBA" id="ARBA00023002"/>
    </source>
</evidence>
<evidence type="ECO:0000256" key="2">
    <source>
        <dbReference type="ARBA" id="ARBA00022617"/>
    </source>
</evidence>
<keyword evidence="5 6" id="KW-0408">Iron</keyword>
<dbReference type="GO" id="GO:0009055">
    <property type="term" value="F:electron transfer activity"/>
    <property type="evidence" value="ECO:0007669"/>
    <property type="project" value="InterPro"/>
</dbReference>
<dbReference type="PANTHER" id="PTHR30600">
    <property type="entry name" value="CYTOCHROME C PEROXIDASE-RELATED"/>
    <property type="match status" value="1"/>
</dbReference>
<dbReference type="InterPro" id="IPR051395">
    <property type="entry name" value="Cytochrome_c_Peroxidase/MauG"/>
</dbReference>
<reference evidence="9" key="1">
    <citation type="submission" date="2023-01" db="EMBL/GenBank/DDBJ databases">
        <title>Biogeochemical cycle of methane in antarctic sediments.</title>
        <authorList>
            <person name="Roldan D.M."/>
            <person name="Menes R.J."/>
        </authorList>
    </citation>
    <scope>NUCLEOTIDE SEQUENCE [LARGE SCALE GENOMIC DNA]</scope>
    <source>
        <strain evidence="9">K-2018 MAG008</strain>
    </source>
</reference>
<dbReference type="SUPFAM" id="SSF46626">
    <property type="entry name" value="Cytochrome c"/>
    <property type="match status" value="2"/>
</dbReference>
<dbReference type="PROSITE" id="PS51007">
    <property type="entry name" value="CYTC"/>
    <property type="match status" value="1"/>
</dbReference>
<evidence type="ECO:0000256" key="1">
    <source>
        <dbReference type="ARBA" id="ARBA00004196"/>
    </source>
</evidence>
<protein>
    <submittedName>
        <fullName evidence="9">Cytochrome c peroxidase</fullName>
    </submittedName>
</protein>
<dbReference type="InterPro" id="IPR004852">
    <property type="entry name" value="Di-haem_cyt_c_peroxidsae"/>
</dbReference>
<accession>A0AA43Q8I4</accession>
<comment type="subcellular location">
    <subcellularLocation>
        <location evidence="1">Cell envelope</location>
    </subcellularLocation>
</comment>
<keyword evidence="3 6" id="KW-0479">Metal-binding</keyword>
<dbReference type="Pfam" id="PF03150">
    <property type="entry name" value="CCP_MauG"/>
    <property type="match status" value="1"/>
</dbReference>
<evidence type="ECO:0000256" key="6">
    <source>
        <dbReference type="PROSITE-ProRule" id="PRU00433"/>
    </source>
</evidence>